<dbReference type="Pfam" id="PF00528">
    <property type="entry name" value="BPD_transp_1"/>
    <property type="match status" value="1"/>
</dbReference>
<dbReference type="InterPro" id="IPR035906">
    <property type="entry name" value="MetI-like_sf"/>
</dbReference>
<evidence type="ECO:0000259" key="8">
    <source>
        <dbReference type="PROSITE" id="PS50928"/>
    </source>
</evidence>
<evidence type="ECO:0000256" key="6">
    <source>
        <dbReference type="ARBA" id="ARBA00023136"/>
    </source>
</evidence>
<feature type="transmembrane region" description="Helical" evidence="7">
    <location>
        <begin position="199"/>
        <end position="228"/>
    </location>
</feature>
<name>A0A381X587_9ZZZZ</name>
<dbReference type="EMBL" id="UINC01013799">
    <property type="protein sequence ID" value="SVA59363.1"/>
    <property type="molecule type" value="Genomic_DNA"/>
</dbReference>
<evidence type="ECO:0000256" key="4">
    <source>
        <dbReference type="ARBA" id="ARBA00022692"/>
    </source>
</evidence>
<evidence type="ECO:0000256" key="5">
    <source>
        <dbReference type="ARBA" id="ARBA00022989"/>
    </source>
</evidence>
<gene>
    <name evidence="9" type="ORF">METZ01_LOCUS112217</name>
</gene>
<evidence type="ECO:0000256" key="7">
    <source>
        <dbReference type="SAM" id="Phobius"/>
    </source>
</evidence>
<protein>
    <recommendedName>
        <fullName evidence="8">ABC transmembrane type-1 domain-containing protein</fullName>
    </recommendedName>
</protein>
<keyword evidence="5 7" id="KW-1133">Transmembrane helix</keyword>
<comment type="subcellular location">
    <subcellularLocation>
        <location evidence="1">Cell membrane</location>
        <topology evidence="1">Multi-pass membrane protein</topology>
    </subcellularLocation>
</comment>
<feature type="domain" description="ABC transmembrane type-1" evidence="8">
    <location>
        <begin position="82"/>
        <end position="271"/>
    </location>
</feature>
<reference evidence="9" key="1">
    <citation type="submission" date="2018-05" db="EMBL/GenBank/DDBJ databases">
        <authorList>
            <person name="Lanie J.A."/>
            <person name="Ng W.-L."/>
            <person name="Kazmierczak K.M."/>
            <person name="Andrzejewski T.M."/>
            <person name="Davidsen T.M."/>
            <person name="Wayne K.J."/>
            <person name="Tettelin H."/>
            <person name="Glass J.I."/>
            <person name="Rusch D."/>
            <person name="Podicherti R."/>
            <person name="Tsui H.-C.T."/>
            <person name="Winkler M.E."/>
        </authorList>
    </citation>
    <scope>NUCLEOTIDE SEQUENCE</scope>
</reference>
<dbReference type="PANTHER" id="PTHR43386">
    <property type="entry name" value="OLIGOPEPTIDE TRANSPORT SYSTEM PERMEASE PROTEIN APPC"/>
    <property type="match status" value="1"/>
</dbReference>
<keyword evidence="6 7" id="KW-0472">Membrane</keyword>
<dbReference type="Gene3D" id="1.10.3720.10">
    <property type="entry name" value="MetI-like"/>
    <property type="match status" value="1"/>
</dbReference>
<dbReference type="CDD" id="cd06261">
    <property type="entry name" value="TM_PBP2"/>
    <property type="match status" value="1"/>
</dbReference>
<dbReference type="GO" id="GO:0055085">
    <property type="term" value="P:transmembrane transport"/>
    <property type="evidence" value="ECO:0007669"/>
    <property type="project" value="InterPro"/>
</dbReference>
<dbReference type="SUPFAM" id="SSF161098">
    <property type="entry name" value="MetI-like"/>
    <property type="match status" value="1"/>
</dbReference>
<dbReference type="PANTHER" id="PTHR43386:SF1">
    <property type="entry name" value="D,D-DIPEPTIDE TRANSPORT SYSTEM PERMEASE PROTEIN DDPC-RELATED"/>
    <property type="match status" value="1"/>
</dbReference>
<evidence type="ECO:0000256" key="3">
    <source>
        <dbReference type="ARBA" id="ARBA00022475"/>
    </source>
</evidence>
<dbReference type="InterPro" id="IPR000515">
    <property type="entry name" value="MetI-like"/>
</dbReference>
<keyword evidence="2" id="KW-0813">Transport</keyword>
<keyword evidence="3" id="KW-1003">Cell membrane</keyword>
<organism evidence="9">
    <name type="scientific">marine metagenome</name>
    <dbReference type="NCBI Taxonomy" id="408172"/>
    <lineage>
        <taxon>unclassified sequences</taxon>
        <taxon>metagenomes</taxon>
        <taxon>ecological metagenomes</taxon>
    </lineage>
</organism>
<feature type="transmembrane region" description="Helical" evidence="7">
    <location>
        <begin position="24"/>
        <end position="43"/>
    </location>
</feature>
<feature type="transmembrane region" description="Helical" evidence="7">
    <location>
        <begin position="126"/>
        <end position="152"/>
    </location>
</feature>
<accession>A0A381X587</accession>
<dbReference type="AlphaFoldDB" id="A0A381X587"/>
<evidence type="ECO:0000256" key="1">
    <source>
        <dbReference type="ARBA" id="ARBA00004651"/>
    </source>
</evidence>
<dbReference type="GO" id="GO:0005886">
    <property type="term" value="C:plasma membrane"/>
    <property type="evidence" value="ECO:0007669"/>
    <property type="project" value="UniProtKB-SubCell"/>
</dbReference>
<feature type="transmembrane region" description="Helical" evidence="7">
    <location>
        <begin position="86"/>
        <end position="106"/>
    </location>
</feature>
<evidence type="ECO:0000256" key="2">
    <source>
        <dbReference type="ARBA" id="ARBA00022448"/>
    </source>
</evidence>
<dbReference type="PROSITE" id="PS50928">
    <property type="entry name" value="ABC_TM1"/>
    <property type="match status" value="1"/>
</dbReference>
<evidence type="ECO:0000313" key="9">
    <source>
        <dbReference type="EMBL" id="SVA59363.1"/>
    </source>
</evidence>
<feature type="transmembrane region" description="Helical" evidence="7">
    <location>
        <begin position="248"/>
        <end position="271"/>
    </location>
</feature>
<keyword evidence="4 7" id="KW-0812">Transmembrane</keyword>
<sequence>MRDILSRIVGPVKEFILTRPWHSLWGFIAFVIILLGVFAPIIAPYNPLTVEFHNFRAAPDSDHWFGTDNIGRDIASRIIYGARSSLIVAACAVTIGTLIGVIWGIVSGYLGGKVDLIAERFVEILMALPGLIFAYMLVIVLGPSMWTVIFALSVTRIPTVARTVRSVVLVIKQSMYIEAAQAIGASQFRIMWRHILPQCVAVVIVLITINIGGIIIAEASLSYLGVGINPPTPSWGKMLAEAGEQLYPLWWFVAAPGVFITLTVLAFNLFGDGLRDALDPRLRGTER</sequence>
<dbReference type="InterPro" id="IPR050366">
    <property type="entry name" value="BP-dependent_transpt_permease"/>
</dbReference>
<proteinExistence type="predicted"/>